<feature type="signal peptide" evidence="3">
    <location>
        <begin position="1"/>
        <end position="19"/>
    </location>
</feature>
<feature type="chain" id="PRO_5013069298" description="Lipoprotein" evidence="3">
    <location>
        <begin position="20"/>
        <end position="338"/>
    </location>
</feature>
<dbReference type="EMBL" id="FUWG01000010">
    <property type="protein sequence ID" value="SJZ48816.1"/>
    <property type="molecule type" value="Genomic_DNA"/>
</dbReference>
<keyword evidence="1" id="KW-0175">Coiled coil</keyword>
<feature type="compositionally biased region" description="Acidic residues" evidence="2">
    <location>
        <begin position="31"/>
        <end position="44"/>
    </location>
</feature>
<evidence type="ECO:0000313" key="4">
    <source>
        <dbReference type="EMBL" id="SJZ48816.1"/>
    </source>
</evidence>
<dbReference type="AlphaFoldDB" id="A0A1T4L289"/>
<evidence type="ECO:0000256" key="2">
    <source>
        <dbReference type="SAM" id="MobiDB-lite"/>
    </source>
</evidence>
<feature type="coiled-coil region" evidence="1">
    <location>
        <begin position="251"/>
        <end position="285"/>
    </location>
</feature>
<evidence type="ECO:0000256" key="1">
    <source>
        <dbReference type="SAM" id="Coils"/>
    </source>
</evidence>
<dbReference type="GeneID" id="78316713"/>
<keyword evidence="5" id="KW-1185">Reference proteome</keyword>
<protein>
    <recommendedName>
        <fullName evidence="6">Lipoprotein</fullName>
    </recommendedName>
</protein>
<accession>A0A1T4L289</accession>
<keyword evidence="3" id="KW-0732">Signal</keyword>
<dbReference type="PROSITE" id="PS51257">
    <property type="entry name" value="PROKAR_LIPOPROTEIN"/>
    <property type="match status" value="1"/>
</dbReference>
<organism evidence="4 5">
    <name type="scientific">Treponema porcinum</name>
    <dbReference type="NCBI Taxonomy" id="261392"/>
    <lineage>
        <taxon>Bacteria</taxon>
        <taxon>Pseudomonadati</taxon>
        <taxon>Spirochaetota</taxon>
        <taxon>Spirochaetia</taxon>
        <taxon>Spirochaetales</taxon>
        <taxon>Treponemataceae</taxon>
        <taxon>Treponema</taxon>
    </lineage>
</organism>
<evidence type="ECO:0000256" key="3">
    <source>
        <dbReference type="SAM" id="SignalP"/>
    </source>
</evidence>
<feature type="region of interest" description="Disordered" evidence="2">
    <location>
        <begin position="24"/>
        <end position="49"/>
    </location>
</feature>
<evidence type="ECO:0000313" key="5">
    <source>
        <dbReference type="Proteomes" id="UP000190423"/>
    </source>
</evidence>
<sequence>MKKSYVSFLGAVAALAVFASCGSTPKAPATEVEEPVEAPVEEDSAEQKAAADNFSALEKAEAARQAAVDAGADTVAAEQFAAADALFQSIKVLSESGKDVSKELADVQTRFTALEQYAKALKSKKKIEDNNFVSYDQASYDSGCNSLAELERLFVNPAATSEDMLAAAKAALGSFDNVLFKAYKALAKDARAAAFSAKKDADGVKAGAAAKAEYTAAVEEFKAGDTSYSMQNPESALSHYTASKAQFESVYAAVSVKREAAQKAMDEAKAKVAESQNYAQAADEKAPLSGDDVQGIEAADAVLLEADEYENPQGFEADVPEVIEEAAADFEDAGQEAE</sequence>
<gene>
    <name evidence="4" type="ORF">SAMN02745149_01417</name>
</gene>
<reference evidence="4 5" key="1">
    <citation type="submission" date="2017-02" db="EMBL/GenBank/DDBJ databases">
        <authorList>
            <person name="Peterson S.W."/>
        </authorList>
    </citation>
    <scope>NUCLEOTIDE SEQUENCE [LARGE SCALE GENOMIC DNA]</scope>
    <source>
        <strain evidence="4 5">ATCC BAA-908</strain>
    </source>
</reference>
<dbReference type="RefSeq" id="WP_078933331.1">
    <property type="nucleotide sequence ID" value="NZ_FUWG01000010.1"/>
</dbReference>
<evidence type="ECO:0008006" key="6">
    <source>
        <dbReference type="Google" id="ProtNLM"/>
    </source>
</evidence>
<dbReference type="STRING" id="261392.SAMN02745149_01417"/>
<proteinExistence type="predicted"/>
<name>A0A1T4L289_TREPO</name>
<dbReference type="Proteomes" id="UP000190423">
    <property type="component" value="Unassembled WGS sequence"/>
</dbReference>